<dbReference type="Pfam" id="PF21368">
    <property type="entry name" value="AI2M-like_HNH"/>
    <property type="match status" value="1"/>
</dbReference>
<comment type="caution">
    <text evidence="2">The sequence shown here is derived from an EMBL/GenBank/DDBJ whole genome shotgun (WGS) entry which is preliminary data.</text>
</comment>
<accession>A0AAD2WYA2</accession>
<feature type="domain" description="AI2M/AI1M-like HNH endonuclease" evidence="1">
    <location>
        <begin position="23"/>
        <end position="68"/>
    </location>
</feature>
<dbReference type="Proteomes" id="UP000015176">
    <property type="component" value="Unassembled WGS sequence"/>
</dbReference>
<gene>
    <name evidence="2" type="ORF">SAG0164_11810</name>
</gene>
<dbReference type="InterPro" id="IPR049030">
    <property type="entry name" value="AI2M-like_HNH"/>
</dbReference>
<evidence type="ECO:0000313" key="2">
    <source>
        <dbReference type="EMBL" id="EPU43224.1"/>
    </source>
</evidence>
<name>A0AAD2WYA2_STRAG</name>
<organism evidence="2 3">
    <name type="scientific">Streptococcus agalactiae MRI Z1-216</name>
    <dbReference type="NCBI Taxonomy" id="1154879"/>
    <lineage>
        <taxon>Bacteria</taxon>
        <taxon>Bacillati</taxon>
        <taxon>Bacillota</taxon>
        <taxon>Bacilli</taxon>
        <taxon>Lactobacillales</taxon>
        <taxon>Streptococcaceae</taxon>
        <taxon>Streptococcus</taxon>
    </lineage>
</organism>
<evidence type="ECO:0000259" key="1">
    <source>
        <dbReference type="Pfam" id="PF21368"/>
    </source>
</evidence>
<dbReference type="AlphaFoldDB" id="A0AAD2WYA2"/>
<protein>
    <recommendedName>
        <fullName evidence="1">AI2M/AI1M-like HNH endonuclease domain-containing protein</fullName>
    </recommendedName>
</protein>
<dbReference type="EMBL" id="ALSF01000012">
    <property type="protein sequence ID" value="EPU43224.1"/>
    <property type="molecule type" value="Genomic_DNA"/>
</dbReference>
<sequence length="78" mass="9408">MIHKQKFYLKKPTLGLRLKNNKCEWCGKETNNLKVYQVKKLKDLIDEYAWHVFMKSINRKTLVVCNECFEKINNSNEE</sequence>
<proteinExistence type="predicted"/>
<evidence type="ECO:0000313" key="3">
    <source>
        <dbReference type="Proteomes" id="UP000015176"/>
    </source>
</evidence>
<reference evidence="2 3" key="1">
    <citation type="submission" date="2012-07" db="EMBL/GenBank/DDBJ databases">
        <authorList>
            <person name="Moroni P."/>
            <person name="Richards V.P."/>
            <person name="Durkin S.A.S."/>
            <person name="Kim M."/>
            <person name="Pavinski Bitar P.D."/>
            <person name="Stanhope M.J."/>
            <person name="Town C.D."/>
            <person name="Zadoks R.N."/>
            <person name="Venter J.C."/>
        </authorList>
    </citation>
    <scope>NUCLEOTIDE SEQUENCE [LARGE SCALE GENOMIC DNA]</scope>
    <source>
        <strain evidence="2 3">MRI Z1-216</strain>
    </source>
</reference>